<reference evidence="2 3" key="1">
    <citation type="submission" date="2018-10" db="EMBL/GenBank/DDBJ databases">
        <title>Natrarchaeobius chitinivorans gen. nov., sp. nov., and Natrarchaeobius haloalkaliphilus sp. nov., alkaliphilic, chitin-utilizing haloarchaea from hypersaline alkaline lakes.</title>
        <authorList>
            <person name="Sorokin D.Y."/>
            <person name="Elcheninov A.G."/>
            <person name="Kostrikina N.A."/>
            <person name="Bale N.J."/>
            <person name="Sinninghe Damste J.S."/>
            <person name="Khijniak T.V."/>
            <person name="Kublanov I.V."/>
            <person name="Toshchakov S.V."/>
        </authorList>
    </citation>
    <scope>NUCLEOTIDE SEQUENCE [LARGE SCALE GENOMIC DNA]</scope>
    <source>
        <strain evidence="2 3">AArcht7</strain>
    </source>
</reference>
<keyword evidence="3" id="KW-1185">Reference proteome</keyword>
<dbReference type="InterPro" id="IPR032710">
    <property type="entry name" value="NTF2-like_dom_sf"/>
</dbReference>
<dbReference type="SUPFAM" id="SSF54427">
    <property type="entry name" value="NTF2-like"/>
    <property type="match status" value="1"/>
</dbReference>
<sequence length="169" mass="20029">MNDEHLLTLECRQFLVTEAELLDDHRLHEWLELLTDDIEYRVPRRVMRERGAEASEFSDDGFLFRDDRGTLQTRVERYDKEYAWAENPPSRTRRIVGNVRPVERADDDVTVKNNVIVYRSQGDDADHDLITGEREDVLRRNDDGEFRLARRTVRLDQTVLPTRNLSIFL</sequence>
<organism evidence="2 3">
    <name type="scientific">Natrarchaeobius chitinivorans</name>
    <dbReference type="NCBI Taxonomy" id="1679083"/>
    <lineage>
        <taxon>Archaea</taxon>
        <taxon>Methanobacteriati</taxon>
        <taxon>Methanobacteriota</taxon>
        <taxon>Stenosarchaea group</taxon>
        <taxon>Halobacteria</taxon>
        <taxon>Halobacteriales</taxon>
        <taxon>Natrialbaceae</taxon>
        <taxon>Natrarchaeobius</taxon>
    </lineage>
</organism>
<dbReference type="NCBIfam" id="NF007479">
    <property type="entry name" value="PRK10069.1"/>
    <property type="match status" value="1"/>
</dbReference>
<dbReference type="AlphaFoldDB" id="A0A3N6NP12"/>
<comment type="caution">
    <text evidence="2">The sequence shown here is derived from an EMBL/GenBank/DDBJ whole genome shotgun (WGS) entry which is preliminary data.</text>
</comment>
<dbReference type="PANTHER" id="PTHR41534">
    <property type="entry name" value="BLR3401 PROTEIN"/>
    <property type="match status" value="1"/>
</dbReference>
<evidence type="ECO:0000256" key="1">
    <source>
        <dbReference type="ARBA" id="ARBA00023002"/>
    </source>
</evidence>
<dbReference type="GO" id="GO:0019380">
    <property type="term" value="P:3-phenylpropionate catabolic process"/>
    <property type="evidence" value="ECO:0007669"/>
    <property type="project" value="TreeGrafter"/>
</dbReference>
<evidence type="ECO:0000313" key="2">
    <source>
        <dbReference type="EMBL" id="RQH01363.1"/>
    </source>
</evidence>
<dbReference type="GO" id="GO:0051213">
    <property type="term" value="F:dioxygenase activity"/>
    <property type="evidence" value="ECO:0007669"/>
    <property type="project" value="UniProtKB-KW"/>
</dbReference>
<dbReference type="InterPro" id="IPR000391">
    <property type="entry name" value="Rng_hydr_dOase-bsu"/>
</dbReference>
<gene>
    <name evidence="2" type="ORF">EA472_07925</name>
</gene>
<dbReference type="Pfam" id="PF00866">
    <property type="entry name" value="Ring_hydroxyl_B"/>
    <property type="match status" value="1"/>
</dbReference>
<accession>A0A3N6NP12</accession>
<dbReference type="PANTHER" id="PTHR41534:SF2">
    <property type="entry name" value="3-PHENYLPROPIONATE_CINNAMIC ACID DIOXYGENASE SUBUNIT BETA"/>
    <property type="match status" value="1"/>
</dbReference>
<evidence type="ECO:0000313" key="3">
    <source>
        <dbReference type="Proteomes" id="UP000281431"/>
    </source>
</evidence>
<dbReference type="CDD" id="cd00667">
    <property type="entry name" value="ring_hydroxylating_dioxygenases_beta"/>
    <property type="match status" value="1"/>
</dbReference>
<dbReference type="OrthoDB" id="236062at2157"/>
<keyword evidence="1" id="KW-0560">Oxidoreductase</keyword>
<proteinExistence type="predicted"/>
<keyword evidence="2" id="KW-0223">Dioxygenase</keyword>
<dbReference type="EMBL" id="REFZ01000004">
    <property type="protein sequence ID" value="RQH01363.1"/>
    <property type="molecule type" value="Genomic_DNA"/>
</dbReference>
<dbReference type="Proteomes" id="UP000281431">
    <property type="component" value="Unassembled WGS sequence"/>
</dbReference>
<dbReference type="Gene3D" id="3.10.450.50">
    <property type="match status" value="1"/>
</dbReference>
<protein>
    <submittedName>
        <fullName evidence="2">3-phenylpropionate/cinnamic acid dioxygenase subunit beta</fullName>
    </submittedName>
</protein>
<name>A0A3N6NP12_NATCH</name>